<evidence type="ECO:0000313" key="2">
    <source>
        <dbReference type="EMBL" id="PQO28744.1"/>
    </source>
</evidence>
<evidence type="ECO:0000259" key="1">
    <source>
        <dbReference type="Pfam" id="PF07596"/>
    </source>
</evidence>
<dbReference type="Proteomes" id="UP000239388">
    <property type="component" value="Unassembled WGS sequence"/>
</dbReference>
<feature type="domain" description="DUF1559" evidence="1">
    <location>
        <begin position="295"/>
        <end position="375"/>
    </location>
</feature>
<gene>
    <name evidence="2" type="ORF">C5Y98_23470</name>
</gene>
<dbReference type="InterPro" id="IPR011453">
    <property type="entry name" value="DUF1559"/>
</dbReference>
<dbReference type="Pfam" id="PF07596">
    <property type="entry name" value="SBP_bac_10"/>
    <property type="match status" value="1"/>
</dbReference>
<organism evidence="2 3">
    <name type="scientific">Blastopirellula marina</name>
    <dbReference type="NCBI Taxonomy" id="124"/>
    <lineage>
        <taxon>Bacteria</taxon>
        <taxon>Pseudomonadati</taxon>
        <taxon>Planctomycetota</taxon>
        <taxon>Planctomycetia</taxon>
        <taxon>Pirellulales</taxon>
        <taxon>Pirellulaceae</taxon>
        <taxon>Blastopirellula</taxon>
    </lineage>
</organism>
<dbReference type="AlphaFoldDB" id="A0A2S8F9X3"/>
<comment type="caution">
    <text evidence="2">The sequence shown here is derived from an EMBL/GenBank/DDBJ whole genome shotgun (WGS) entry which is preliminary data.</text>
</comment>
<protein>
    <recommendedName>
        <fullName evidence="1">DUF1559 domain-containing protein</fullName>
    </recommendedName>
</protein>
<proteinExistence type="predicted"/>
<name>A0A2S8F9X3_9BACT</name>
<dbReference type="RefSeq" id="WP_105357967.1">
    <property type="nucleotide sequence ID" value="NZ_PUIB01000024.1"/>
</dbReference>
<sequence length="495" mass="55895">MEKEEGPQGPHVKPLEFSFDTNDRSIGGLMNIPQESLEKALWGTRPGIGPFKPGLCVIQTRDPIDVEKLKQDGIIDSEPDTNGIFEVTNGLDTYLLKLISPNLAVQAKDQENLDAFLDFQNEPVATRKSAAAIFSDPNFVFRMALRDPPARDEAIPLPPLVKQLAPDLNTVAQVVLNIDLTDNHKFTAQIRGTFTTEDAAKDASLKFKMAKSMLEQVFELYLADTELPKTYDPAIVENWPHCLSVLSKLLNNIQTEVNGKQCVIQTECDQEFYDTAVAIAKKFPVQKARQNDLSRMQKILSALQYYHFRHGQYPTPTIIDEKSGHARSWRVELLNYMRDDDLYDIYKQYRKDEPWNSEANLKLLDASVSVFSSSWETDPHAASFFFVLGKGTAMEDEKPKVTQIKDPLPATVLIVSADRDIPWTMPADLNFEDALDLKKLGVWDNDQVLVGTAQLVPMVILSDFSPESWRNMLLKADGNPVKIPEQFRPIKRANR</sequence>
<dbReference type="EMBL" id="PUIB01000024">
    <property type="protein sequence ID" value="PQO28744.1"/>
    <property type="molecule type" value="Genomic_DNA"/>
</dbReference>
<accession>A0A2S8F9X3</accession>
<reference evidence="2 3" key="1">
    <citation type="submission" date="2018-02" db="EMBL/GenBank/DDBJ databases">
        <title>Comparative genomes isolates from brazilian mangrove.</title>
        <authorList>
            <person name="Araujo J.E."/>
            <person name="Taketani R.G."/>
            <person name="Silva M.C.P."/>
            <person name="Loureco M.V."/>
            <person name="Andreote F.D."/>
        </authorList>
    </citation>
    <scope>NUCLEOTIDE SEQUENCE [LARGE SCALE GENOMIC DNA]</scope>
    <source>
        <strain evidence="2 3">NAP PRIS-MGV</strain>
    </source>
</reference>
<evidence type="ECO:0000313" key="3">
    <source>
        <dbReference type="Proteomes" id="UP000239388"/>
    </source>
</evidence>